<sequence>MKGYWIIFGSAPNDAEAQQEYSRLWGPIAEKYGAKLKVLDSSALVEFHTSSRVLAVEFTSYAQAKACYEDPAYQAAKEFALRAAKREVIIIEGDLA</sequence>
<name>A0AAJ5LH23_9PSED</name>
<gene>
    <name evidence="2" type="ORF">NOV18_27115</name>
</gene>
<dbReference type="RefSeq" id="WP_137137775.1">
    <property type="nucleotide sequence ID" value="NZ_CP101700.1"/>
</dbReference>
<dbReference type="InterPro" id="IPR010753">
    <property type="entry name" value="DUF1330"/>
</dbReference>
<evidence type="ECO:0000259" key="1">
    <source>
        <dbReference type="Pfam" id="PF07045"/>
    </source>
</evidence>
<evidence type="ECO:0000313" key="2">
    <source>
        <dbReference type="EMBL" id="UUC18866.1"/>
    </source>
</evidence>
<reference evidence="2" key="1">
    <citation type="submission" date="2022-07" db="EMBL/GenBank/DDBJ databases">
        <title>Complete genome of MD9.</title>
        <authorList>
            <person name="Cao G."/>
        </authorList>
    </citation>
    <scope>NUCLEOTIDE SEQUENCE</scope>
    <source>
        <strain evidence="2">MD9</strain>
    </source>
</reference>
<dbReference type="EMBL" id="CP101700">
    <property type="protein sequence ID" value="UUC18866.1"/>
    <property type="molecule type" value="Genomic_DNA"/>
</dbReference>
<proteinExistence type="predicted"/>
<evidence type="ECO:0000313" key="3">
    <source>
        <dbReference type="Proteomes" id="UP001058744"/>
    </source>
</evidence>
<dbReference type="SUPFAM" id="SSF54909">
    <property type="entry name" value="Dimeric alpha+beta barrel"/>
    <property type="match status" value="1"/>
</dbReference>
<dbReference type="Pfam" id="PF07045">
    <property type="entry name" value="DUF1330"/>
    <property type="match status" value="1"/>
</dbReference>
<dbReference type="Gene3D" id="3.30.70.100">
    <property type="match status" value="1"/>
</dbReference>
<dbReference type="AlphaFoldDB" id="A0AAJ5LH23"/>
<accession>A0AAJ5LH23</accession>
<protein>
    <submittedName>
        <fullName evidence="2">DUF1330 domain-containing protein</fullName>
    </submittedName>
</protein>
<dbReference type="InterPro" id="IPR011008">
    <property type="entry name" value="Dimeric_a/b-barrel"/>
</dbReference>
<feature type="domain" description="DUF1330" evidence="1">
    <location>
        <begin position="2"/>
        <end position="93"/>
    </location>
</feature>
<dbReference type="Proteomes" id="UP001058744">
    <property type="component" value="Chromosome"/>
</dbReference>
<organism evidence="2 3">
    <name type="scientific">Pseudomonas asiatica</name>
    <dbReference type="NCBI Taxonomy" id="2219225"/>
    <lineage>
        <taxon>Bacteria</taxon>
        <taxon>Pseudomonadati</taxon>
        <taxon>Pseudomonadota</taxon>
        <taxon>Gammaproteobacteria</taxon>
        <taxon>Pseudomonadales</taxon>
        <taxon>Pseudomonadaceae</taxon>
        <taxon>Pseudomonas</taxon>
    </lineage>
</organism>